<name>A0ACC0ENG7_9BASI</name>
<reference evidence="1 2" key="3">
    <citation type="journal article" date="2022" name="Microbiol. Spectr.">
        <title>Folding features and dynamics of 3D genome architecture in plant fungal pathogens.</title>
        <authorList>
            <person name="Xia C."/>
        </authorList>
    </citation>
    <scope>NUCLEOTIDE SEQUENCE [LARGE SCALE GENOMIC DNA]</scope>
    <source>
        <strain evidence="1 2">93-210</strain>
    </source>
</reference>
<reference evidence="2" key="2">
    <citation type="journal article" date="2018" name="Mol. Plant Microbe Interact.">
        <title>Genome sequence resources for the wheat stripe rust pathogen (Puccinia striiformis f. sp. tritici) and the barley stripe rust pathogen (Puccinia striiformis f. sp. hordei).</title>
        <authorList>
            <person name="Xia C."/>
            <person name="Wang M."/>
            <person name="Yin C."/>
            <person name="Cornejo O.E."/>
            <person name="Hulbert S.H."/>
            <person name="Chen X."/>
        </authorList>
    </citation>
    <scope>NUCLEOTIDE SEQUENCE [LARGE SCALE GENOMIC DNA]</scope>
    <source>
        <strain evidence="2">93-210</strain>
    </source>
</reference>
<dbReference type="Proteomes" id="UP001060170">
    <property type="component" value="Chromosome 4"/>
</dbReference>
<gene>
    <name evidence="1" type="ORF">MJO28_004338</name>
</gene>
<keyword evidence="2" id="KW-1185">Reference proteome</keyword>
<evidence type="ECO:0000313" key="1">
    <source>
        <dbReference type="EMBL" id="KAI7957243.1"/>
    </source>
</evidence>
<reference evidence="2" key="1">
    <citation type="journal article" date="2018" name="BMC Genomics">
        <title>Genomic insights into host adaptation between the wheat stripe rust pathogen (Puccinia striiformis f. sp. tritici) and the barley stripe rust pathogen (Puccinia striiformis f. sp. hordei).</title>
        <authorList>
            <person name="Xia C."/>
            <person name="Wang M."/>
            <person name="Yin C."/>
            <person name="Cornejo O.E."/>
            <person name="Hulbert S.H."/>
            <person name="Chen X."/>
        </authorList>
    </citation>
    <scope>NUCLEOTIDE SEQUENCE [LARGE SCALE GENOMIC DNA]</scope>
    <source>
        <strain evidence="2">93-210</strain>
    </source>
</reference>
<protein>
    <submittedName>
        <fullName evidence="1">Uncharacterized protein</fullName>
    </submittedName>
</protein>
<comment type="caution">
    <text evidence="1">The sequence shown here is derived from an EMBL/GenBank/DDBJ whole genome shotgun (WGS) entry which is preliminary data.</text>
</comment>
<accession>A0ACC0ENG7</accession>
<proteinExistence type="predicted"/>
<sequence>MIIKQPTRSRPSSPNNSANLPPSTKSPSSSSLGPDSAHHQQAYHPSNSNPSPSSPSNSACNSPLLSPNRLPSSMSLAPFSPTTPSKLPSTASSPTSANPSFRALRPRRSAASLRSIPEHRSKDVDQPPLPVPATPWIEPATPGFLNTLGEPSSSPSPPASNGPPDTIPHGIQYSPSVVDPAHPQSQPPSPHQSRSDEQYAIGPHTVPGPRDQRSLSSRYRLAPQPLTTRHSEGSQYASSSNWTPSTTGSRSGYDSTTNGMRSSIASRDSRFTAETDYDDYCHPKPIVLQQSPQNVGSHSHPLNLSVSASWHSGDQPNLKYTGGYPTSQAKPGEDNKNTPTLLSLIDLDQTPRDQHDMVGLGITSDETITVTRGSRSPSLTGPIDPARALGSHTSASRPSRMARAASSSISNGTSINPSPVNPVYSQQQLNALNLNLRSSRAPTPLGERATSSKVVNPESGDSSNARPGNLYITPHCLGLAGLPYETPSSSNPNSGRNTPSSGPPSTMSTSTRRPPASHTAESVFQQRDNDPPRGHSAEGSTESKHRFYQHQSHWDDFDDSPSLHSSSQIPSQAVALVEDGLGCIVDTSNSKCPLEKLAVPENTTHLLLAKNYSPFLIGALLSSRLSTIAATLVVLDISECGLTSLPSAIAHCEVLEELNVSGNVLASGELPVFLSNLTALKVLASDRCGLYQIAHPYNGLLHLRDWSVRYNHLRCLPSWLCLLPRLEILLVDGNEFEPPWLELVEPLLSANIYARAEPPPPPIGSCDITESRHFASSYPSPVTSSVGSTLRSLPDPSHNARTPPDEHRPNATAERSKRGRRNLGGSESAWVTSASTLASDHLDENGERPPSPCSAEGSNHPSSPRSGYLRRLHSINDTGVGSISRPPSAHETPTHSNLPLMDPHMSSISRDDAADGFRPPSSITYHPRRPSSSSVMQQGNPATPLEYADGSNHPAGSRHEPKALSPTETSQAASTNHQKKSFGFLKKMSLGKLRREPVRSRASSTASGSIYNRSSSNLGPEAHHLDPSKLMSPDDLTPQESDEHHQGDRSSKSSADDPPPPPSAKKRLHDRRSFLKLEDHFLPLNSTSIRHPGVIDEHEDPSNPQSPKVQTSHSSHGEAREPNSAATFSSFQPPPSSAASRWSSLRSIMMYLRDVHDLSGDFARVPGNIIASGARPMLSNGVSRATSTKQPYPTTSIYSDGKSTPSMPYPYGAIEFEPESLDNGLSNGTLAVSPTALPTFEPPKVTENAQKRSKVMEEIVATEKSYIKGLKELSDIYITSASLMVSGSIGKEKEPVVPPAERKVVFNNVEAIIGFHVDVLLPDFQAVMDSLRQKQSAIAMADFKEPASGSDELSKRRQETESQLTNFAAEELARVFIRHAAFLKLYSTYITQFDTALERLREWSVTAPAASAATPAWTPSSMATSNNPASNHHSTLSGGQKKRLKTYMKRCRAHPSHTQMNLESYLLMPVQRLPRYKLLLENLVSCTPDLSCTSAREIQSRNLGGVLTDKKPQPLTPNKVAVEALNIVSAVTSEMNERKRDSEGRQRLLYWQQRFGNKFRSPLVQPHRTLIKEGTMSLMRTVKLTTKDSATIGAGSSHPSARIRVPVLNTDSQPVAMIVLLCTDLLVLVKDPGDGGTATNQSPASLFQALRLAQHSKQYMSLPATIFGADQTMIRFVDSRAIFYFQCDCQRSAAAWMVAINQQVPLL</sequence>
<organism evidence="1 2">
    <name type="scientific">Puccinia striiformis f. sp. tritici</name>
    <dbReference type="NCBI Taxonomy" id="168172"/>
    <lineage>
        <taxon>Eukaryota</taxon>
        <taxon>Fungi</taxon>
        <taxon>Dikarya</taxon>
        <taxon>Basidiomycota</taxon>
        <taxon>Pucciniomycotina</taxon>
        <taxon>Pucciniomycetes</taxon>
        <taxon>Pucciniales</taxon>
        <taxon>Pucciniaceae</taxon>
        <taxon>Puccinia</taxon>
    </lineage>
</organism>
<dbReference type="EMBL" id="CM045868">
    <property type="protein sequence ID" value="KAI7957243.1"/>
    <property type="molecule type" value="Genomic_DNA"/>
</dbReference>
<evidence type="ECO:0000313" key="2">
    <source>
        <dbReference type="Proteomes" id="UP001060170"/>
    </source>
</evidence>